<dbReference type="SUPFAM" id="SSF52540">
    <property type="entry name" value="P-loop containing nucleoside triphosphate hydrolases"/>
    <property type="match status" value="1"/>
</dbReference>
<evidence type="ECO:0000256" key="6">
    <source>
        <dbReference type="ARBA" id="ARBA00023136"/>
    </source>
</evidence>
<dbReference type="PANTHER" id="PTHR43790:SF3">
    <property type="entry name" value="D-ALLOSE IMPORT ATP-BINDING PROTEIN ALSA-RELATED"/>
    <property type="match status" value="1"/>
</dbReference>
<dbReference type="Gene3D" id="3.40.50.300">
    <property type="entry name" value="P-loop containing nucleotide triphosphate hydrolases"/>
    <property type="match status" value="1"/>
</dbReference>
<evidence type="ECO:0000256" key="2">
    <source>
        <dbReference type="ARBA" id="ARBA00022475"/>
    </source>
</evidence>
<keyword evidence="4 7" id="KW-0067">ATP-binding</keyword>
<organism evidence="7 8">
    <name type="scientific">Klebsiella pneumoniae</name>
    <dbReference type="NCBI Taxonomy" id="573"/>
    <lineage>
        <taxon>Bacteria</taxon>
        <taxon>Pseudomonadati</taxon>
        <taxon>Pseudomonadota</taxon>
        <taxon>Gammaproteobacteria</taxon>
        <taxon>Enterobacterales</taxon>
        <taxon>Enterobacteriaceae</taxon>
        <taxon>Klebsiella/Raoultella group</taxon>
        <taxon>Klebsiella</taxon>
        <taxon>Klebsiella pneumoniae complex</taxon>
    </lineage>
</organism>
<sequence length="112" mass="12446">MDEPTSALSQSEVKVLFKVIAQLKRRGVTIIYIFASPRRADGDGDNITIFRDGPLYQAERHVQRPPAYRGSSSRWSVIRKKHFDYQPAPKGDAVLDVKGLTALHPSGGLQAQ</sequence>
<proteinExistence type="predicted"/>
<reference evidence="7 8" key="1">
    <citation type="submission" date="2018-06" db="EMBL/GenBank/DDBJ databases">
        <authorList>
            <consortium name="Pathogen Informatics"/>
            <person name="Doyle S."/>
        </authorList>
    </citation>
    <scope>NUCLEOTIDE SEQUENCE [LARGE SCALE GENOMIC DNA]</scope>
    <source>
        <strain evidence="7 8">NCTC9617</strain>
    </source>
</reference>
<dbReference type="Proteomes" id="UP000255167">
    <property type="component" value="Unassembled WGS sequence"/>
</dbReference>
<dbReference type="PANTHER" id="PTHR43790">
    <property type="entry name" value="CARBOHYDRATE TRANSPORT ATP-BINDING PROTEIN MG119-RELATED"/>
    <property type="match status" value="1"/>
</dbReference>
<protein>
    <submittedName>
        <fullName evidence="7">Sugar ABC transporter ATP-binding protein</fullName>
        <ecNumber evidence="7">3.6.3.17</ecNumber>
    </submittedName>
</protein>
<evidence type="ECO:0000256" key="4">
    <source>
        <dbReference type="ARBA" id="ARBA00022840"/>
    </source>
</evidence>
<accession>A0A378F9L1</accession>
<dbReference type="GO" id="GO:0016787">
    <property type="term" value="F:hydrolase activity"/>
    <property type="evidence" value="ECO:0007669"/>
    <property type="project" value="UniProtKB-KW"/>
</dbReference>
<dbReference type="InterPro" id="IPR050107">
    <property type="entry name" value="ABC_carbohydrate_import_ATPase"/>
</dbReference>
<gene>
    <name evidence="7" type="primary">rbsA_1</name>
    <name evidence="7" type="ORF">NCTC9617_02228</name>
</gene>
<evidence type="ECO:0000313" key="7">
    <source>
        <dbReference type="EMBL" id="STW40684.1"/>
    </source>
</evidence>
<evidence type="ECO:0000256" key="3">
    <source>
        <dbReference type="ARBA" id="ARBA00022741"/>
    </source>
</evidence>
<dbReference type="EC" id="3.6.3.17" evidence="7"/>
<evidence type="ECO:0000256" key="5">
    <source>
        <dbReference type="ARBA" id="ARBA00022967"/>
    </source>
</evidence>
<keyword evidence="7" id="KW-0378">Hydrolase</keyword>
<name>A0A378F9L1_KLEPN</name>
<keyword evidence="3" id="KW-0547">Nucleotide-binding</keyword>
<keyword evidence="2" id="KW-1003">Cell membrane</keyword>
<keyword evidence="6" id="KW-0472">Membrane</keyword>
<dbReference type="EMBL" id="UGNC01000004">
    <property type="protein sequence ID" value="STW40684.1"/>
    <property type="molecule type" value="Genomic_DNA"/>
</dbReference>
<dbReference type="GO" id="GO:0005524">
    <property type="term" value="F:ATP binding"/>
    <property type="evidence" value="ECO:0007669"/>
    <property type="project" value="UniProtKB-KW"/>
</dbReference>
<keyword evidence="5" id="KW-1278">Translocase</keyword>
<keyword evidence="1" id="KW-0813">Transport</keyword>
<dbReference type="AlphaFoldDB" id="A0A378F9L1"/>
<evidence type="ECO:0000313" key="8">
    <source>
        <dbReference type="Proteomes" id="UP000255167"/>
    </source>
</evidence>
<dbReference type="InterPro" id="IPR027417">
    <property type="entry name" value="P-loop_NTPase"/>
</dbReference>
<evidence type="ECO:0000256" key="1">
    <source>
        <dbReference type="ARBA" id="ARBA00022448"/>
    </source>
</evidence>